<dbReference type="RefSeq" id="XP_007417416.1">
    <property type="nucleotide sequence ID" value="XM_007417354.1"/>
</dbReference>
<evidence type="ECO:0000256" key="1">
    <source>
        <dbReference type="SAM" id="Coils"/>
    </source>
</evidence>
<evidence type="ECO:0000256" key="2">
    <source>
        <dbReference type="SAM" id="MobiDB-lite"/>
    </source>
</evidence>
<name>F4S7X1_MELLP</name>
<dbReference type="AlphaFoldDB" id="F4S7X1"/>
<dbReference type="EMBL" id="GL883161">
    <property type="protein sequence ID" value="EGF99286.1"/>
    <property type="molecule type" value="Genomic_DNA"/>
</dbReference>
<feature type="compositionally biased region" description="Polar residues" evidence="2">
    <location>
        <begin position="1"/>
        <end position="19"/>
    </location>
</feature>
<dbReference type="GeneID" id="18931092"/>
<feature type="region of interest" description="Disordered" evidence="2">
    <location>
        <begin position="1"/>
        <end position="74"/>
    </location>
</feature>
<feature type="coiled-coil region" evidence="1">
    <location>
        <begin position="123"/>
        <end position="150"/>
    </location>
</feature>
<dbReference type="Proteomes" id="UP000001072">
    <property type="component" value="Unassembled WGS sequence"/>
</dbReference>
<accession>F4S7X1</accession>
<gene>
    <name evidence="3" type="ORF">MELLADRAFT_68711</name>
</gene>
<dbReference type="VEuPathDB" id="FungiDB:MELLADRAFT_68711"/>
<proteinExistence type="predicted"/>
<protein>
    <submittedName>
        <fullName evidence="3">Uncharacterized protein</fullName>
    </submittedName>
</protein>
<dbReference type="KEGG" id="mlr:MELLADRAFT_68711"/>
<dbReference type="HOGENOM" id="CLU_030194_0_0_1"/>
<reference evidence="4" key="1">
    <citation type="journal article" date="2011" name="Proc. Natl. Acad. Sci. U.S.A.">
        <title>Obligate biotrophy features unraveled by the genomic analysis of rust fungi.</title>
        <authorList>
            <person name="Duplessis S."/>
            <person name="Cuomo C.A."/>
            <person name="Lin Y.-C."/>
            <person name="Aerts A."/>
            <person name="Tisserant E."/>
            <person name="Veneault-Fourrey C."/>
            <person name="Joly D.L."/>
            <person name="Hacquard S."/>
            <person name="Amselem J."/>
            <person name="Cantarel B.L."/>
            <person name="Chiu R."/>
            <person name="Coutinho P.M."/>
            <person name="Feau N."/>
            <person name="Field M."/>
            <person name="Frey P."/>
            <person name="Gelhaye E."/>
            <person name="Goldberg J."/>
            <person name="Grabherr M.G."/>
            <person name="Kodira C.D."/>
            <person name="Kohler A."/>
            <person name="Kuees U."/>
            <person name="Lindquist E.A."/>
            <person name="Lucas S.M."/>
            <person name="Mago R."/>
            <person name="Mauceli E."/>
            <person name="Morin E."/>
            <person name="Murat C."/>
            <person name="Pangilinan J.L."/>
            <person name="Park R."/>
            <person name="Pearson M."/>
            <person name="Quesneville H."/>
            <person name="Rouhier N."/>
            <person name="Sakthikumar S."/>
            <person name="Salamov A.A."/>
            <person name="Schmutz J."/>
            <person name="Selles B."/>
            <person name="Shapiro H."/>
            <person name="Tanguay P."/>
            <person name="Tuskan G.A."/>
            <person name="Henrissat B."/>
            <person name="Van de Peer Y."/>
            <person name="Rouze P."/>
            <person name="Ellis J.G."/>
            <person name="Dodds P.N."/>
            <person name="Schein J.E."/>
            <person name="Zhong S."/>
            <person name="Hamelin R.C."/>
            <person name="Grigoriev I.V."/>
            <person name="Szabo L.J."/>
            <person name="Martin F."/>
        </authorList>
    </citation>
    <scope>NUCLEOTIDE SEQUENCE [LARGE SCALE GENOMIC DNA]</scope>
    <source>
        <strain evidence="4">98AG31 / pathotype 3-4-7</strain>
    </source>
</reference>
<dbReference type="InParanoid" id="F4S7X1"/>
<sequence length="421" mass="46990">MSSQRSNITPTVQNMNNHSLLRRNGVLSSTTLRLRDPRASSPSRPTGSGAGRLSQRDPRSPTPERDDFTTEPVTSRALSLEELNLFNTLAMDAGLDPASKQRAQKHAEVYGSVHQHIALAVVHAKTQFEVSNLSQKMDRLTEKLDDLLTTVSAQTAALSPATGVNAPGSVPWVCSQELHSYTALEMDHVWLPQSLFISIKNLNRYKHLTFSIILFSSSLVALYHPLLYFDFKHQINQQAADWLAEHLPHHDNGVQDGAGTRAYNTCIRNACKHAREKLHNLLLTGIYDAKTGDVVDKPVPSLKSLWHRIANRFAIAGAHADSNSLWAATDSATRARMAYLRREAVRIFQIGRGSSSIWACADAQLNKMRVKGDDYTAAFLKYVYDQDVEAFNFKNYFEELKVNCDFKLPSDDEVDAIIADE</sequence>
<keyword evidence="1" id="KW-0175">Coiled coil</keyword>
<keyword evidence="4" id="KW-1185">Reference proteome</keyword>
<organism evidence="4">
    <name type="scientific">Melampsora larici-populina (strain 98AG31 / pathotype 3-4-7)</name>
    <name type="common">Poplar leaf rust fungus</name>
    <dbReference type="NCBI Taxonomy" id="747676"/>
    <lineage>
        <taxon>Eukaryota</taxon>
        <taxon>Fungi</taxon>
        <taxon>Dikarya</taxon>
        <taxon>Basidiomycota</taxon>
        <taxon>Pucciniomycotina</taxon>
        <taxon>Pucciniomycetes</taxon>
        <taxon>Pucciniales</taxon>
        <taxon>Melampsoraceae</taxon>
        <taxon>Melampsora</taxon>
    </lineage>
</organism>
<evidence type="ECO:0000313" key="3">
    <source>
        <dbReference type="EMBL" id="EGF99286.1"/>
    </source>
</evidence>
<evidence type="ECO:0000313" key="4">
    <source>
        <dbReference type="Proteomes" id="UP000001072"/>
    </source>
</evidence>
<feature type="compositionally biased region" description="Basic and acidic residues" evidence="2">
    <location>
        <begin position="54"/>
        <end position="68"/>
    </location>
</feature>